<dbReference type="GO" id="GO:1990189">
    <property type="term" value="F:protein N-terminal-serine acetyltransferase activity"/>
    <property type="evidence" value="ECO:0007669"/>
    <property type="project" value="TreeGrafter"/>
</dbReference>
<proteinExistence type="predicted"/>
<dbReference type="GO" id="GO:0005737">
    <property type="term" value="C:cytoplasm"/>
    <property type="evidence" value="ECO:0007669"/>
    <property type="project" value="TreeGrafter"/>
</dbReference>
<evidence type="ECO:0000313" key="2">
    <source>
        <dbReference type="EMBL" id="GLZ76744.1"/>
    </source>
</evidence>
<dbReference type="GO" id="GO:0008999">
    <property type="term" value="F:protein-N-terminal-alanine acetyltransferase activity"/>
    <property type="evidence" value="ECO:0007669"/>
    <property type="project" value="TreeGrafter"/>
</dbReference>
<dbReference type="Proteomes" id="UP001165079">
    <property type="component" value="Unassembled WGS sequence"/>
</dbReference>
<dbReference type="Gene3D" id="3.40.630.30">
    <property type="match status" value="1"/>
</dbReference>
<dbReference type="EMBL" id="BSTX01000001">
    <property type="protein sequence ID" value="GLZ76744.1"/>
    <property type="molecule type" value="Genomic_DNA"/>
</dbReference>
<keyword evidence="3" id="KW-1185">Reference proteome</keyword>
<feature type="domain" description="N-acetyltransferase" evidence="1">
    <location>
        <begin position="17"/>
        <end position="180"/>
    </location>
</feature>
<evidence type="ECO:0000313" key="3">
    <source>
        <dbReference type="Proteomes" id="UP001165079"/>
    </source>
</evidence>
<sequence length="206" mass="22401">MIDIWPLPGLRIRTGSLELRLPTDAEAAELAELAAAGVHEPGVRRFLTPWLDGGPLEILRGHWQSLGEWRPEAWSLSLAVFDDGVPVGSQTVRARDFGLVREIWGSSWLGKDFHGRGIGTRMRAASLYLAFEGLGAIAANSAAFADNHASLAVSRKLGYRPAGLTRDAADGRVWVSQTMRLERADWACPVPVEIEGLAPCLPHFGL</sequence>
<gene>
    <name evidence="2" type="ORF">Afil01_15510</name>
</gene>
<protein>
    <submittedName>
        <fullName evidence="2">N-acetyltransferase</fullName>
    </submittedName>
</protein>
<dbReference type="PANTHER" id="PTHR43441:SF11">
    <property type="entry name" value="RIBOSOMAL-PROTEIN-SERINE ACETYLTRANSFERASE"/>
    <property type="match status" value="1"/>
</dbReference>
<comment type="caution">
    <text evidence="2">The sequence shown here is derived from an EMBL/GenBank/DDBJ whole genome shotgun (WGS) entry which is preliminary data.</text>
</comment>
<accession>A0A9W6W7N5</accession>
<dbReference type="InterPro" id="IPR000182">
    <property type="entry name" value="GNAT_dom"/>
</dbReference>
<reference evidence="2" key="1">
    <citation type="submission" date="2023-03" db="EMBL/GenBank/DDBJ databases">
        <title>Actinorhabdospora filicis NBRC 111898.</title>
        <authorList>
            <person name="Ichikawa N."/>
            <person name="Sato H."/>
            <person name="Tonouchi N."/>
        </authorList>
    </citation>
    <scope>NUCLEOTIDE SEQUENCE</scope>
    <source>
        <strain evidence="2">NBRC 111898</strain>
    </source>
</reference>
<dbReference type="PANTHER" id="PTHR43441">
    <property type="entry name" value="RIBOSOMAL-PROTEIN-SERINE ACETYLTRANSFERASE"/>
    <property type="match status" value="1"/>
</dbReference>
<dbReference type="SUPFAM" id="SSF55729">
    <property type="entry name" value="Acyl-CoA N-acyltransferases (Nat)"/>
    <property type="match status" value="1"/>
</dbReference>
<dbReference type="AlphaFoldDB" id="A0A9W6W7N5"/>
<dbReference type="Pfam" id="PF13302">
    <property type="entry name" value="Acetyltransf_3"/>
    <property type="match status" value="1"/>
</dbReference>
<evidence type="ECO:0000259" key="1">
    <source>
        <dbReference type="PROSITE" id="PS51186"/>
    </source>
</evidence>
<dbReference type="InterPro" id="IPR051908">
    <property type="entry name" value="Ribosomal_N-acetyltransferase"/>
</dbReference>
<organism evidence="2 3">
    <name type="scientific">Actinorhabdospora filicis</name>
    <dbReference type="NCBI Taxonomy" id="1785913"/>
    <lineage>
        <taxon>Bacteria</taxon>
        <taxon>Bacillati</taxon>
        <taxon>Actinomycetota</taxon>
        <taxon>Actinomycetes</taxon>
        <taxon>Micromonosporales</taxon>
        <taxon>Micromonosporaceae</taxon>
        <taxon>Actinorhabdospora</taxon>
    </lineage>
</organism>
<dbReference type="PROSITE" id="PS51186">
    <property type="entry name" value="GNAT"/>
    <property type="match status" value="1"/>
</dbReference>
<dbReference type="InterPro" id="IPR016181">
    <property type="entry name" value="Acyl_CoA_acyltransferase"/>
</dbReference>
<name>A0A9W6W7N5_9ACTN</name>